<accession>A0A7W7SZ45</accession>
<gene>
    <name evidence="2" type="ORF">F4559_000715</name>
</gene>
<dbReference type="Proteomes" id="UP000542674">
    <property type="component" value="Unassembled WGS sequence"/>
</dbReference>
<evidence type="ECO:0000259" key="1">
    <source>
        <dbReference type="PROSITE" id="PS50943"/>
    </source>
</evidence>
<name>A0A7W7SZ45_9PSEU</name>
<dbReference type="SMART" id="SM00530">
    <property type="entry name" value="HTH_XRE"/>
    <property type="match status" value="1"/>
</dbReference>
<evidence type="ECO:0000313" key="2">
    <source>
        <dbReference type="EMBL" id="MBB4963356.1"/>
    </source>
</evidence>
<dbReference type="RefSeq" id="WP_184666140.1">
    <property type="nucleotide sequence ID" value="NZ_BAABAI010000036.1"/>
</dbReference>
<protein>
    <submittedName>
        <fullName evidence="2">Transcriptional regulator with XRE-family HTH domain</fullName>
    </submittedName>
</protein>
<dbReference type="GO" id="GO:0003677">
    <property type="term" value="F:DNA binding"/>
    <property type="evidence" value="ECO:0007669"/>
    <property type="project" value="InterPro"/>
</dbReference>
<dbReference type="EMBL" id="JACHJS010000001">
    <property type="protein sequence ID" value="MBB4963356.1"/>
    <property type="molecule type" value="Genomic_DNA"/>
</dbReference>
<dbReference type="InterPro" id="IPR010982">
    <property type="entry name" value="Lambda_DNA-bd_dom_sf"/>
</dbReference>
<dbReference type="InterPro" id="IPR001387">
    <property type="entry name" value="Cro/C1-type_HTH"/>
</dbReference>
<dbReference type="Pfam" id="PF13443">
    <property type="entry name" value="HTH_26"/>
    <property type="match status" value="1"/>
</dbReference>
<sequence length="116" mass="13328">MTTDESNHSSWWKFVERQLADRGLSTGDLARLAKVDRSRFTDWRRGRKISIENARSIARVFELSMLEVMVEARLITAEEAQLREIAPNAGMLPDEELVNELGRRLKHAQAARKPKP</sequence>
<dbReference type="SUPFAM" id="SSF47413">
    <property type="entry name" value="lambda repressor-like DNA-binding domains"/>
    <property type="match status" value="1"/>
</dbReference>
<dbReference type="Gene3D" id="1.10.260.40">
    <property type="entry name" value="lambda repressor-like DNA-binding domains"/>
    <property type="match status" value="1"/>
</dbReference>
<comment type="caution">
    <text evidence="2">The sequence shown here is derived from an EMBL/GenBank/DDBJ whole genome shotgun (WGS) entry which is preliminary data.</text>
</comment>
<organism evidence="2 3">
    <name type="scientific">Saccharothrix violaceirubra</name>
    <dbReference type="NCBI Taxonomy" id="413306"/>
    <lineage>
        <taxon>Bacteria</taxon>
        <taxon>Bacillati</taxon>
        <taxon>Actinomycetota</taxon>
        <taxon>Actinomycetes</taxon>
        <taxon>Pseudonocardiales</taxon>
        <taxon>Pseudonocardiaceae</taxon>
        <taxon>Saccharothrix</taxon>
    </lineage>
</organism>
<keyword evidence="3" id="KW-1185">Reference proteome</keyword>
<proteinExistence type="predicted"/>
<dbReference type="PROSITE" id="PS50943">
    <property type="entry name" value="HTH_CROC1"/>
    <property type="match status" value="1"/>
</dbReference>
<dbReference type="CDD" id="cd00093">
    <property type="entry name" value="HTH_XRE"/>
    <property type="match status" value="1"/>
</dbReference>
<feature type="domain" description="HTH cro/C1-type" evidence="1">
    <location>
        <begin position="15"/>
        <end position="68"/>
    </location>
</feature>
<reference evidence="2 3" key="1">
    <citation type="submission" date="2020-08" db="EMBL/GenBank/DDBJ databases">
        <title>Sequencing the genomes of 1000 actinobacteria strains.</title>
        <authorList>
            <person name="Klenk H.-P."/>
        </authorList>
    </citation>
    <scope>NUCLEOTIDE SEQUENCE [LARGE SCALE GENOMIC DNA]</scope>
    <source>
        <strain evidence="2 3">DSM 45084</strain>
    </source>
</reference>
<dbReference type="AlphaFoldDB" id="A0A7W7SZ45"/>
<evidence type="ECO:0000313" key="3">
    <source>
        <dbReference type="Proteomes" id="UP000542674"/>
    </source>
</evidence>